<evidence type="ECO:0000256" key="9">
    <source>
        <dbReference type="ARBA" id="ARBA00023315"/>
    </source>
</evidence>
<feature type="compositionally biased region" description="Polar residues" evidence="11">
    <location>
        <begin position="10"/>
        <end position="21"/>
    </location>
</feature>
<dbReference type="Proteomes" id="UP001314263">
    <property type="component" value="Unassembled WGS sequence"/>
</dbReference>
<sequence length="336" mass="36596">MPLTDADAVSSLTRNGRSVNQRPPALHRCEVRQVADILREARGCRFCGLDQTVWIFLLAHGGGLALLLCTDTDLSLRVSGALSGKGSAIVSDVAVTVTCLSAIAAQCLLFFRLYRSDPGWVRIGCLPEGPAGQQCGYCSAVPPERSRHDFNTGQCVAKFDHFCPIIATAVGDCNHCMFWLYCVLQSFLILWGLALALDALLPCLLGDSVSKAVCWGPRAWQSWLHVLAVLLLVPCLNVFGGLAIAHAYLAATAQTTYEVVKGAKVPYLQEHYRAYAGPRGFPCSAKGVRSLLWHLMRGPLPPAPYSRGIAENLNVFFYAAKPHSYWQQNNGMSDKL</sequence>
<proteinExistence type="inferred from homology"/>
<evidence type="ECO:0000256" key="4">
    <source>
        <dbReference type="ARBA" id="ARBA00022692"/>
    </source>
</evidence>
<dbReference type="PANTHER" id="PTHR22883:SF301">
    <property type="entry name" value="PALMITOYLTRANSFERASE ZDHHC12"/>
    <property type="match status" value="1"/>
</dbReference>
<dbReference type="AlphaFoldDB" id="A0AAV1IME4"/>
<dbReference type="InterPro" id="IPR001594">
    <property type="entry name" value="Palmitoyltrfase_DHHC"/>
</dbReference>
<evidence type="ECO:0000256" key="3">
    <source>
        <dbReference type="ARBA" id="ARBA00022679"/>
    </source>
</evidence>
<feature type="transmembrane region" description="Helical" evidence="10">
    <location>
        <begin position="222"/>
        <end position="249"/>
    </location>
</feature>
<dbReference type="GO" id="GO:0019706">
    <property type="term" value="F:protein-cysteine S-palmitoyltransferase activity"/>
    <property type="evidence" value="ECO:0007669"/>
    <property type="project" value="UniProtKB-EC"/>
</dbReference>
<feature type="transmembrane region" description="Helical" evidence="10">
    <location>
        <begin position="178"/>
        <end position="201"/>
    </location>
</feature>
<accession>A0AAV1IME4</accession>
<comment type="caution">
    <text evidence="13">The sequence shown here is derived from an EMBL/GenBank/DDBJ whole genome shotgun (WGS) entry which is preliminary data.</text>
</comment>
<dbReference type="InterPro" id="IPR039859">
    <property type="entry name" value="PFA4/ZDH16/20/ERF2-like"/>
</dbReference>
<evidence type="ECO:0000256" key="8">
    <source>
        <dbReference type="ARBA" id="ARBA00023288"/>
    </source>
</evidence>
<keyword evidence="5 10" id="KW-1133">Transmembrane helix</keyword>
<reference evidence="13 14" key="1">
    <citation type="submission" date="2023-10" db="EMBL/GenBank/DDBJ databases">
        <authorList>
            <person name="Maclean D."/>
            <person name="Macfadyen A."/>
        </authorList>
    </citation>
    <scope>NUCLEOTIDE SEQUENCE [LARGE SCALE GENOMIC DNA]</scope>
</reference>
<comment type="catalytic activity">
    <reaction evidence="10">
        <text>L-cysteinyl-[protein] + hexadecanoyl-CoA = S-hexadecanoyl-L-cysteinyl-[protein] + CoA</text>
        <dbReference type="Rhea" id="RHEA:36683"/>
        <dbReference type="Rhea" id="RHEA-COMP:10131"/>
        <dbReference type="Rhea" id="RHEA-COMP:11032"/>
        <dbReference type="ChEBI" id="CHEBI:29950"/>
        <dbReference type="ChEBI" id="CHEBI:57287"/>
        <dbReference type="ChEBI" id="CHEBI:57379"/>
        <dbReference type="ChEBI" id="CHEBI:74151"/>
        <dbReference type="EC" id="2.3.1.225"/>
    </reaction>
</comment>
<comment type="similarity">
    <text evidence="2 10">Belongs to the DHHC palmitoyltransferase family.</text>
</comment>
<evidence type="ECO:0000259" key="12">
    <source>
        <dbReference type="Pfam" id="PF01529"/>
    </source>
</evidence>
<dbReference type="Pfam" id="PF01529">
    <property type="entry name" value="DHHC"/>
    <property type="match status" value="1"/>
</dbReference>
<evidence type="ECO:0000313" key="14">
    <source>
        <dbReference type="Proteomes" id="UP001314263"/>
    </source>
</evidence>
<gene>
    <name evidence="13" type="ORF">CVIRNUC_011213</name>
</gene>
<dbReference type="PANTHER" id="PTHR22883">
    <property type="entry name" value="ZINC FINGER DHHC DOMAIN CONTAINING PROTEIN"/>
    <property type="match status" value="1"/>
</dbReference>
<keyword evidence="14" id="KW-1185">Reference proteome</keyword>
<dbReference type="GO" id="GO:0006612">
    <property type="term" value="P:protein targeting to membrane"/>
    <property type="evidence" value="ECO:0007669"/>
    <property type="project" value="TreeGrafter"/>
</dbReference>
<comment type="subcellular location">
    <subcellularLocation>
        <location evidence="1">Endomembrane system</location>
        <topology evidence="1">Multi-pass membrane protein</topology>
    </subcellularLocation>
</comment>
<organism evidence="13 14">
    <name type="scientific">Coccomyxa viridis</name>
    <dbReference type="NCBI Taxonomy" id="1274662"/>
    <lineage>
        <taxon>Eukaryota</taxon>
        <taxon>Viridiplantae</taxon>
        <taxon>Chlorophyta</taxon>
        <taxon>core chlorophytes</taxon>
        <taxon>Trebouxiophyceae</taxon>
        <taxon>Trebouxiophyceae incertae sedis</taxon>
        <taxon>Coccomyxaceae</taxon>
        <taxon>Coccomyxa</taxon>
    </lineage>
</organism>
<comment type="domain">
    <text evidence="10">The DHHC domain is required for palmitoyltransferase activity.</text>
</comment>
<dbReference type="GO" id="GO:0005783">
    <property type="term" value="C:endoplasmic reticulum"/>
    <property type="evidence" value="ECO:0007669"/>
    <property type="project" value="TreeGrafter"/>
</dbReference>
<keyword evidence="3 10" id="KW-0808">Transferase</keyword>
<evidence type="ECO:0000256" key="7">
    <source>
        <dbReference type="ARBA" id="ARBA00023139"/>
    </source>
</evidence>
<dbReference type="EMBL" id="CAUYUE010000018">
    <property type="protein sequence ID" value="CAK0787991.1"/>
    <property type="molecule type" value="Genomic_DNA"/>
</dbReference>
<keyword evidence="6 10" id="KW-0472">Membrane</keyword>
<keyword evidence="4 10" id="KW-0812">Transmembrane</keyword>
<keyword evidence="9 10" id="KW-0012">Acyltransferase</keyword>
<keyword evidence="7" id="KW-0564">Palmitate</keyword>
<evidence type="ECO:0000256" key="2">
    <source>
        <dbReference type="ARBA" id="ARBA00008574"/>
    </source>
</evidence>
<feature type="region of interest" description="Disordered" evidence="11">
    <location>
        <begin position="1"/>
        <end position="21"/>
    </location>
</feature>
<evidence type="ECO:0000256" key="1">
    <source>
        <dbReference type="ARBA" id="ARBA00004127"/>
    </source>
</evidence>
<dbReference type="EC" id="2.3.1.225" evidence="10"/>
<keyword evidence="8" id="KW-0449">Lipoprotein</keyword>
<evidence type="ECO:0000256" key="6">
    <source>
        <dbReference type="ARBA" id="ARBA00023136"/>
    </source>
</evidence>
<feature type="transmembrane region" description="Helical" evidence="10">
    <location>
        <begin position="52"/>
        <end position="69"/>
    </location>
</feature>
<dbReference type="GO" id="GO:0005794">
    <property type="term" value="C:Golgi apparatus"/>
    <property type="evidence" value="ECO:0007669"/>
    <property type="project" value="TreeGrafter"/>
</dbReference>
<evidence type="ECO:0000256" key="5">
    <source>
        <dbReference type="ARBA" id="ARBA00022989"/>
    </source>
</evidence>
<evidence type="ECO:0000256" key="11">
    <source>
        <dbReference type="SAM" id="MobiDB-lite"/>
    </source>
</evidence>
<feature type="domain" description="Palmitoyltransferase DHHC" evidence="12">
    <location>
        <begin position="133"/>
        <end position="261"/>
    </location>
</feature>
<evidence type="ECO:0000256" key="10">
    <source>
        <dbReference type="RuleBase" id="RU079119"/>
    </source>
</evidence>
<evidence type="ECO:0000313" key="13">
    <source>
        <dbReference type="EMBL" id="CAK0787991.1"/>
    </source>
</evidence>
<protein>
    <recommendedName>
        <fullName evidence="10">S-acyltransferase</fullName>
        <ecNumber evidence="10">2.3.1.225</ecNumber>
    </recommendedName>
    <alternativeName>
        <fullName evidence="10">Palmitoyltransferase</fullName>
    </alternativeName>
</protein>
<dbReference type="PROSITE" id="PS50216">
    <property type="entry name" value="DHHC"/>
    <property type="match status" value="1"/>
</dbReference>
<name>A0AAV1IME4_9CHLO</name>
<feature type="transmembrane region" description="Helical" evidence="10">
    <location>
        <begin position="89"/>
        <end position="111"/>
    </location>
</feature>